<accession>A0A8J6TTF2</accession>
<dbReference type="PANTHER" id="PTHR36573:SF1">
    <property type="entry name" value="INTERMEMBRANE PHOSPHOLIPID TRANSPORT SYSTEM BINDING PROTEIN MLAC"/>
    <property type="match status" value="1"/>
</dbReference>
<organism evidence="1 2">
    <name type="scientific">Candidatus Desulfatibia vada</name>
    <dbReference type="NCBI Taxonomy" id="2841696"/>
    <lineage>
        <taxon>Bacteria</taxon>
        <taxon>Pseudomonadati</taxon>
        <taxon>Thermodesulfobacteriota</taxon>
        <taxon>Desulfobacteria</taxon>
        <taxon>Desulfobacterales</taxon>
        <taxon>Desulfobacterales incertae sedis</taxon>
        <taxon>Candidatus Desulfatibia</taxon>
    </lineage>
</organism>
<evidence type="ECO:0000313" key="1">
    <source>
        <dbReference type="EMBL" id="MBC8433385.1"/>
    </source>
</evidence>
<gene>
    <name evidence="1" type="ORF">H8D96_15850</name>
</gene>
<name>A0A8J6TTF2_9BACT</name>
<protein>
    <submittedName>
        <fullName evidence="1">ABC transporter substrate-binding protein</fullName>
    </submittedName>
</protein>
<dbReference type="InterPro" id="IPR008869">
    <property type="entry name" value="MlaC/ttg2D"/>
</dbReference>
<dbReference type="Pfam" id="PF05494">
    <property type="entry name" value="MlaC"/>
    <property type="match status" value="1"/>
</dbReference>
<dbReference type="EMBL" id="JACNIG010000295">
    <property type="protein sequence ID" value="MBC8433385.1"/>
    <property type="molecule type" value="Genomic_DNA"/>
</dbReference>
<proteinExistence type="predicted"/>
<dbReference type="Proteomes" id="UP000605201">
    <property type="component" value="Unassembled WGS sequence"/>
</dbReference>
<dbReference type="AlphaFoldDB" id="A0A8J6TTF2"/>
<evidence type="ECO:0000313" key="2">
    <source>
        <dbReference type="Proteomes" id="UP000605201"/>
    </source>
</evidence>
<sequence length="206" mass="23700">MKKQIMSVIFALIVGVPCSAKGIEPLDALKAPVDQVLGILQDPHYQDAARKDAQREKIWETIGQAFDFPVMAKLALARNWKKFTVQQRKEFTGLFAELLESTYVDKIQGGYEEEKVLYLGQKMVSDSKARVTTKILRSGVDIPIVYSMLKRNDVWRVYDVNIEGVSLIKNYRTQFNNILAKDSQAQLIERLKHKIELQRKNRTKKN</sequence>
<dbReference type="PIRSF" id="PIRSF004649">
    <property type="entry name" value="MlaC"/>
    <property type="match status" value="1"/>
</dbReference>
<dbReference type="PANTHER" id="PTHR36573">
    <property type="entry name" value="INTERMEMBRANE PHOSPHOLIPID TRANSPORT SYSTEM BINDING PROTEIN MLAC"/>
    <property type="match status" value="1"/>
</dbReference>
<reference evidence="1 2" key="1">
    <citation type="submission" date="2020-08" db="EMBL/GenBank/DDBJ databases">
        <title>Bridging the membrane lipid divide: bacteria of the FCB group superphylum have the potential to synthesize archaeal ether lipids.</title>
        <authorList>
            <person name="Villanueva L."/>
            <person name="Von Meijenfeldt F.A.B."/>
            <person name="Westbye A.B."/>
            <person name="Yadav S."/>
            <person name="Hopmans E.C."/>
            <person name="Dutilh B.E."/>
            <person name="Sinninghe Damste J.S."/>
        </authorList>
    </citation>
    <scope>NUCLEOTIDE SEQUENCE [LARGE SCALE GENOMIC DNA]</scope>
    <source>
        <strain evidence="1">NIOZ-UU17</strain>
    </source>
</reference>
<dbReference type="InterPro" id="IPR042245">
    <property type="entry name" value="Tgt2/MlaC_sf"/>
</dbReference>
<comment type="caution">
    <text evidence="1">The sequence shown here is derived from an EMBL/GenBank/DDBJ whole genome shotgun (WGS) entry which is preliminary data.</text>
</comment>
<dbReference type="Gene3D" id="3.10.450.710">
    <property type="entry name" value="Tgt2/MlaC"/>
    <property type="match status" value="1"/>
</dbReference>